<sequence>MRKDIETKRLYMRRPSMENRDEFYEIVKQEEVGKWLAVARGMLREEAEQYIDQLISH</sequence>
<dbReference type="SUPFAM" id="SSF55729">
    <property type="entry name" value="Acyl-CoA N-acyltransferases (Nat)"/>
    <property type="match status" value="1"/>
</dbReference>
<name>A0AAX2CHG3_9BACI</name>
<comment type="caution">
    <text evidence="1">The sequence shown here is derived from an EMBL/GenBank/DDBJ whole genome shotgun (WGS) entry which is preliminary data.</text>
</comment>
<gene>
    <name evidence="1" type="ORF">BCB44BAC_02210</name>
</gene>
<evidence type="ECO:0000313" key="1">
    <source>
        <dbReference type="EMBL" id="SCL93276.1"/>
    </source>
</evidence>
<proteinExistence type="predicted"/>
<accession>A0AAX2CHG3</accession>
<dbReference type="Proteomes" id="UP000242164">
    <property type="component" value="Unassembled WGS sequence"/>
</dbReference>
<dbReference type="Gene3D" id="3.40.630.30">
    <property type="match status" value="1"/>
</dbReference>
<dbReference type="InterPro" id="IPR016181">
    <property type="entry name" value="Acyl_CoA_acyltransferase"/>
</dbReference>
<reference evidence="1 2" key="1">
    <citation type="submission" date="2016-08" db="EMBL/GenBank/DDBJ databases">
        <authorList>
            <person name="Loux V."/>
            <person name="Rue O."/>
        </authorList>
    </citation>
    <scope>NUCLEOTIDE SEQUENCE [LARGE SCALE GENOMIC DNA]</scope>
    <source>
        <strain evidence="1 2">AFSSA_08CEB44bac</strain>
    </source>
</reference>
<dbReference type="AlphaFoldDB" id="A0AAX2CHG3"/>
<organism evidence="1 2">
    <name type="scientific">Bacillus cytotoxicus</name>
    <dbReference type="NCBI Taxonomy" id="580165"/>
    <lineage>
        <taxon>Bacteria</taxon>
        <taxon>Bacillati</taxon>
        <taxon>Bacillota</taxon>
        <taxon>Bacilli</taxon>
        <taxon>Bacillales</taxon>
        <taxon>Bacillaceae</taxon>
        <taxon>Bacillus</taxon>
        <taxon>Bacillus cereus group</taxon>
    </lineage>
</organism>
<protein>
    <submittedName>
        <fullName evidence="1">Uncharacterized protein</fullName>
    </submittedName>
</protein>
<dbReference type="EMBL" id="FMIK01000024">
    <property type="protein sequence ID" value="SCL93276.1"/>
    <property type="molecule type" value="Genomic_DNA"/>
</dbReference>
<evidence type="ECO:0000313" key="2">
    <source>
        <dbReference type="Proteomes" id="UP000242164"/>
    </source>
</evidence>